<organism evidence="3 4">
    <name type="scientific">Albula glossodonta</name>
    <name type="common">roundjaw bonefish</name>
    <dbReference type="NCBI Taxonomy" id="121402"/>
    <lineage>
        <taxon>Eukaryota</taxon>
        <taxon>Metazoa</taxon>
        <taxon>Chordata</taxon>
        <taxon>Craniata</taxon>
        <taxon>Vertebrata</taxon>
        <taxon>Euteleostomi</taxon>
        <taxon>Actinopterygii</taxon>
        <taxon>Neopterygii</taxon>
        <taxon>Teleostei</taxon>
        <taxon>Albuliformes</taxon>
        <taxon>Albulidae</taxon>
        <taxon>Albula</taxon>
    </lineage>
</organism>
<keyword evidence="4" id="KW-1185">Reference proteome</keyword>
<name>A0A8T2MPY2_9TELE</name>
<feature type="compositionally biased region" description="Pro residues" evidence="1">
    <location>
        <begin position="311"/>
        <end position="323"/>
    </location>
</feature>
<feature type="compositionally biased region" description="Low complexity" evidence="1">
    <location>
        <begin position="556"/>
        <end position="573"/>
    </location>
</feature>
<feature type="region of interest" description="Disordered" evidence="1">
    <location>
        <begin position="306"/>
        <end position="381"/>
    </location>
</feature>
<evidence type="ECO:0000256" key="1">
    <source>
        <dbReference type="SAM" id="MobiDB-lite"/>
    </source>
</evidence>
<feature type="compositionally biased region" description="Polar residues" evidence="1">
    <location>
        <begin position="574"/>
        <end position="584"/>
    </location>
</feature>
<dbReference type="InterPro" id="IPR056865">
    <property type="entry name" value="CCTL2_WNK"/>
</dbReference>
<feature type="region of interest" description="Disordered" evidence="1">
    <location>
        <begin position="135"/>
        <end position="174"/>
    </location>
</feature>
<dbReference type="EMBL" id="JAFBMS010002914">
    <property type="protein sequence ID" value="KAG9327951.1"/>
    <property type="molecule type" value="Genomic_DNA"/>
</dbReference>
<feature type="compositionally biased region" description="Low complexity" evidence="1">
    <location>
        <begin position="13"/>
        <end position="39"/>
    </location>
</feature>
<protein>
    <recommendedName>
        <fullName evidence="2">Serine/threonine-protein kinase WNK CCTL2 domain-containing protein</fullName>
    </recommendedName>
</protein>
<sequence>MVQSPPAATSQPSVQAFQQTAQTSQQTAQSFQQTVQTHPPVQPSHETAHSFQQTAQTLPAAQPSQQFAQTSQQTAHTFQQTAQALPAAQPSQQFAQTSQQTAHTFQQTAQTLPATQPNQCSVQTFQTVMSPPEAQQQFFPEQSHPRRVRQPLPSQLHQAPPTDSGHASPLVATPTQAPHPFQISSTSQHLPQFPLPYPVIPAGGGLAECTPFPVASPSPATSSFPSTSTARPATPILAAGPAPSLAPILQAPSSVSLQCAAVASPAPLIPMAMPTLPRCQGAIADPPPSKPAHIPEFLETQPAPLHSVPLIPEPAPPPHPPPSVLEQALPLKPAPPTLPEQAPPCLQPVAQQDPAPDLQTTGSLIATPPTSSGQPEPEAEKPVLCQSYCYDSMNSDTASGREMSDSAEGTTGSGRAEGKPRKHHRKSSRTRSRQERTSKPKLSMLNVCDTGDKMVQCQLETHNHKMVTFKFDLDGDAPEEIATYMVENNFILMVEREMFIEQLKDIVDKAEDMLNEDPEAARASDLGTSPEQGDTEQFTSLAFLDPLAGHWSEGVAGSLGPAPSSSAMAPPLSHTVTPPQQQQGVAPATHLGPVSPVPVAELADEVPCCPLVPTLTSDLTSDLTATPLLPPTCTGPAPCPTPQPGPVLQQPCATPILQSSVSGTKQPSVPQSPAQVSQISTPGPAPLQQGAGPGESDGEGPPRAGLVDSTIKTLDEKLRNLLYQEYVPLYPTSGSAAGTPGEYVYSPGPSGTSGGAERHTHVPSVGEGFPRKGDQLPQIPERQGSLSSLSDTVISVIPGPPDSAGDRSGSRGAGVPVALRRPPQGTGWLECEVPTT</sequence>
<gene>
    <name evidence="3" type="ORF">JZ751_017203</name>
</gene>
<dbReference type="InterPro" id="IPR050588">
    <property type="entry name" value="WNK_Ser-Thr_kinase"/>
</dbReference>
<reference evidence="3" key="1">
    <citation type="thesis" date="2021" institute="BYU ScholarsArchive" country="Provo, UT, USA">
        <title>Applications of and Algorithms for Genome Assembly and Genomic Analyses with an Emphasis on Marine Teleosts.</title>
        <authorList>
            <person name="Pickett B.D."/>
        </authorList>
    </citation>
    <scope>NUCLEOTIDE SEQUENCE</scope>
    <source>
        <strain evidence="3">HI-2016</strain>
    </source>
</reference>
<proteinExistence type="predicted"/>
<feature type="compositionally biased region" description="Polar residues" evidence="1">
    <location>
        <begin position="658"/>
        <end position="681"/>
    </location>
</feature>
<feature type="compositionally biased region" description="Polar residues" evidence="1">
    <location>
        <begin position="1"/>
        <end position="12"/>
    </location>
</feature>
<feature type="region of interest" description="Disordered" evidence="1">
    <location>
        <begin position="781"/>
        <end position="836"/>
    </location>
</feature>
<feature type="non-terminal residue" evidence="3">
    <location>
        <position position="1"/>
    </location>
</feature>
<feature type="region of interest" description="Disordered" evidence="1">
    <location>
        <begin position="1"/>
        <end position="106"/>
    </location>
</feature>
<evidence type="ECO:0000313" key="4">
    <source>
        <dbReference type="Proteomes" id="UP000824540"/>
    </source>
</evidence>
<dbReference type="Pfam" id="PF24889">
    <property type="entry name" value="CCTL2_WNK"/>
    <property type="match status" value="1"/>
</dbReference>
<comment type="caution">
    <text evidence="3">The sequence shown here is derived from an EMBL/GenBank/DDBJ whole genome shotgun (WGS) entry which is preliminary data.</text>
</comment>
<dbReference type="PANTHER" id="PTHR13902">
    <property type="entry name" value="SERINE/THREONINE-PROTEIN KINASE WNK WITH NO LYSINE -RELATED"/>
    <property type="match status" value="1"/>
</dbReference>
<dbReference type="Gene3D" id="3.10.20.90">
    <property type="entry name" value="Phosphatidylinositol 3-kinase Catalytic Subunit, Chain A, domain 1"/>
    <property type="match status" value="1"/>
</dbReference>
<dbReference type="Proteomes" id="UP000824540">
    <property type="component" value="Unassembled WGS sequence"/>
</dbReference>
<feature type="region of interest" description="Disordered" evidence="1">
    <location>
        <begin position="658"/>
        <end position="707"/>
    </location>
</feature>
<feature type="region of interest" description="Disordered" evidence="1">
    <location>
        <begin position="554"/>
        <end position="592"/>
    </location>
</feature>
<accession>A0A8T2MPY2</accession>
<feature type="domain" description="Serine/threonine-protein kinase WNK CCTL2" evidence="2">
    <location>
        <begin position="440"/>
        <end position="513"/>
    </location>
</feature>
<feature type="compositionally biased region" description="Low complexity" evidence="1">
    <location>
        <begin position="52"/>
        <end position="106"/>
    </location>
</feature>
<dbReference type="OrthoDB" id="4062651at2759"/>
<dbReference type="AlphaFoldDB" id="A0A8T2MPY2"/>
<feature type="region of interest" description="Disordered" evidence="1">
    <location>
        <begin position="396"/>
        <end position="441"/>
    </location>
</feature>
<feature type="compositionally biased region" description="Basic residues" evidence="1">
    <location>
        <begin position="420"/>
        <end position="431"/>
    </location>
</feature>
<evidence type="ECO:0000259" key="2">
    <source>
        <dbReference type="Pfam" id="PF24889"/>
    </source>
</evidence>
<feature type="compositionally biased region" description="Polar residues" evidence="1">
    <location>
        <begin position="784"/>
        <end position="793"/>
    </location>
</feature>
<feature type="compositionally biased region" description="Polar residues" evidence="1">
    <location>
        <begin position="358"/>
        <end position="374"/>
    </location>
</feature>
<dbReference type="FunFam" id="3.10.20.90:FF:000012">
    <property type="entry name" value="Serine/threonine-protein kinase WNK1 isoform 2"/>
    <property type="match status" value="1"/>
</dbReference>
<evidence type="ECO:0000313" key="3">
    <source>
        <dbReference type="EMBL" id="KAG9327951.1"/>
    </source>
</evidence>
<feature type="compositionally biased region" description="Pro residues" evidence="1">
    <location>
        <begin position="332"/>
        <end position="346"/>
    </location>
</feature>